<dbReference type="InterPro" id="IPR029481">
    <property type="entry name" value="ABC_trans_N"/>
</dbReference>
<dbReference type="FunFam" id="3.40.50.300:FF:002416">
    <property type="entry name" value="ABC multidrug transporter (Eurofung)"/>
    <property type="match status" value="1"/>
</dbReference>
<dbReference type="InterPro" id="IPR010929">
    <property type="entry name" value="PDR_CDR_ABC"/>
</dbReference>
<evidence type="ECO:0000256" key="1">
    <source>
        <dbReference type="ARBA" id="ARBA00004141"/>
    </source>
</evidence>
<name>A0AAN6RK47_9PLEO</name>
<feature type="region of interest" description="Disordered" evidence="10">
    <location>
        <begin position="419"/>
        <end position="569"/>
    </location>
</feature>
<dbReference type="PROSITE" id="PS00211">
    <property type="entry name" value="ABC_TRANSPORTER_1"/>
    <property type="match status" value="1"/>
</dbReference>
<feature type="transmembrane region" description="Helical" evidence="11">
    <location>
        <begin position="1772"/>
        <end position="1794"/>
    </location>
</feature>
<dbReference type="Pfam" id="PF00005">
    <property type="entry name" value="ABC_tran"/>
    <property type="match status" value="2"/>
</dbReference>
<evidence type="ECO:0000256" key="6">
    <source>
        <dbReference type="ARBA" id="ARBA00022840"/>
    </source>
</evidence>
<dbReference type="CDD" id="cd03232">
    <property type="entry name" value="ABCG_PDR_domain2"/>
    <property type="match status" value="1"/>
</dbReference>
<feature type="transmembrane region" description="Helical" evidence="11">
    <location>
        <begin position="989"/>
        <end position="1010"/>
    </location>
</feature>
<comment type="similarity">
    <text evidence="2">Belongs to the ABC transporter superfamily. ABCG family. PDR (TC 3.A.1.205) subfamily.</text>
</comment>
<feature type="compositionally biased region" description="Low complexity" evidence="10">
    <location>
        <begin position="457"/>
        <end position="476"/>
    </location>
</feature>
<feature type="transmembrane region" description="Helical" evidence="11">
    <location>
        <begin position="1800"/>
        <end position="1824"/>
    </location>
</feature>
<feature type="transmembrane region" description="Helical" evidence="11">
    <location>
        <begin position="1924"/>
        <end position="1944"/>
    </location>
</feature>
<dbReference type="FunFam" id="3.40.50.300:FF:000054">
    <property type="entry name" value="ABC multidrug transporter atrF"/>
    <property type="match status" value="1"/>
</dbReference>
<feature type="transmembrane region" description="Helical" evidence="11">
    <location>
        <begin position="1098"/>
        <end position="1116"/>
    </location>
</feature>
<evidence type="ECO:0000256" key="9">
    <source>
        <dbReference type="SAM" id="Coils"/>
    </source>
</evidence>
<proteinExistence type="inferred from homology"/>
<feature type="region of interest" description="Disordered" evidence="10">
    <location>
        <begin position="1292"/>
        <end position="1311"/>
    </location>
</feature>
<feature type="transmembrane region" description="Helical" evidence="11">
    <location>
        <begin position="1062"/>
        <end position="1086"/>
    </location>
</feature>
<evidence type="ECO:0000256" key="3">
    <source>
        <dbReference type="ARBA" id="ARBA00022448"/>
    </source>
</evidence>
<feature type="coiled-coil region" evidence="9">
    <location>
        <begin position="928"/>
        <end position="955"/>
    </location>
</feature>
<feature type="transmembrane region" description="Helical" evidence="11">
    <location>
        <begin position="1128"/>
        <end position="1148"/>
    </location>
</feature>
<feature type="compositionally biased region" description="Polar residues" evidence="10">
    <location>
        <begin position="439"/>
        <end position="456"/>
    </location>
</feature>
<accession>A0AAN6RK47</accession>
<organism evidence="13 14">
    <name type="scientific">Pseudopithomyces chartarum</name>
    <dbReference type="NCBI Taxonomy" id="1892770"/>
    <lineage>
        <taxon>Eukaryota</taxon>
        <taxon>Fungi</taxon>
        <taxon>Dikarya</taxon>
        <taxon>Ascomycota</taxon>
        <taxon>Pezizomycotina</taxon>
        <taxon>Dothideomycetes</taxon>
        <taxon>Pleosporomycetidae</taxon>
        <taxon>Pleosporales</taxon>
        <taxon>Massarineae</taxon>
        <taxon>Didymosphaeriaceae</taxon>
        <taxon>Pseudopithomyces</taxon>
    </lineage>
</organism>
<evidence type="ECO:0000256" key="2">
    <source>
        <dbReference type="ARBA" id="ARBA00006012"/>
    </source>
</evidence>
<dbReference type="PROSITE" id="PS50893">
    <property type="entry name" value="ABC_TRANSPORTER_2"/>
    <property type="match status" value="2"/>
</dbReference>
<dbReference type="Gene3D" id="3.20.20.190">
    <property type="entry name" value="Phosphatidylinositol (PI) phosphodiesterase"/>
    <property type="match status" value="1"/>
</dbReference>
<dbReference type="InterPro" id="IPR013525">
    <property type="entry name" value="ABC2_TM"/>
</dbReference>
<feature type="domain" description="ABC transporter" evidence="12">
    <location>
        <begin position="1322"/>
        <end position="1564"/>
    </location>
</feature>
<dbReference type="InterPro" id="IPR003439">
    <property type="entry name" value="ABC_transporter-like_ATP-bd"/>
</dbReference>
<evidence type="ECO:0000256" key="10">
    <source>
        <dbReference type="SAM" id="MobiDB-lite"/>
    </source>
</evidence>
<evidence type="ECO:0000256" key="4">
    <source>
        <dbReference type="ARBA" id="ARBA00022692"/>
    </source>
</evidence>
<feature type="compositionally biased region" description="Polar residues" evidence="10">
    <location>
        <begin position="550"/>
        <end position="563"/>
    </location>
</feature>
<dbReference type="InterPro" id="IPR003593">
    <property type="entry name" value="AAA+_ATPase"/>
</dbReference>
<dbReference type="InterPro" id="IPR034003">
    <property type="entry name" value="ABCG_PDR_2"/>
</dbReference>
<comment type="subcellular location">
    <subcellularLocation>
        <location evidence="1">Membrane</location>
        <topology evidence="1">Multi-pass membrane protein</topology>
    </subcellularLocation>
</comment>
<keyword evidence="14" id="KW-1185">Reference proteome</keyword>
<feature type="transmembrane region" description="Helical" evidence="11">
    <location>
        <begin position="1657"/>
        <end position="1679"/>
    </location>
</feature>
<dbReference type="Gene3D" id="3.40.50.300">
    <property type="entry name" value="P-loop containing nucleotide triphosphate hydrolases"/>
    <property type="match status" value="2"/>
</dbReference>
<gene>
    <name evidence="13" type="ORF">GRF29_44g1966501</name>
</gene>
<feature type="compositionally biased region" description="Low complexity" evidence="10">
    <location>
        <begin position="498"/>
        <end position="509"/>
    </location>
</feature>
<dbReference type="Proteomes" id="UP001280581">
    <property type="component" value="Unassembled WGS sequence"/>
</dbReference>
<dbReference type="GO" id="GO:0016020">
    <property type="term" value="C:membrane"/>
    <property type="evidence" value="ECO:0007669"/>
    <property type="project" value="UniProtKB-SubCell"/>
</dbReference>
<dbReference type="GO" id="GO:0008081">
    <property type="term" value="F:phosphoric diester hydrolase activity"/>
    <property type="evidence" value="ECO:0007669"/>
    <property type="project" value="InterPro"/>
</dbReference>
<feature type="domain" description="ABC transporter" evidence="12">
    <location>
        <begin position="631"/>
        <end position="884"/>
    </location>
</feature>
<keyword evidence="4 11" id="KW-0812">Transmembrane</keyword>
<keyword evidence="3" id="KW-0813">Transport</keyword>
<dbReference type="InterPro" id="IPR017946">
    <property type="entry name" value="PLC-like_Pdiesterase_TIM-brl"/>
</dbReference>
<keyword evidence="6" id="KW-0067">ATP-binding</keyword>
<dbReference type="InterPro" id="IPR027417">
    <property type="entry name" value="P-loop_NTPase"/>
</dbReference>
<evidence type="ECO:0000256" key="11">
    <source>
        <dbReference type="SAM" id="Phobius"/>
    </source>
</evidence>
<dbReference type="EMBL" id="WVTA01000005">
    <property type="protein sequence ID" value="KAK3210187.1"/>
    <property type="molecule type" value="Genomic_DNA"/>
</dbReference>
<evidence type="ECO:0000313" key="13">
    <source>
        <dbReference type="EMBL" id="KAK3210187.1"/>
    </source>
</evidence>
<evidence type="ECO:0000256" key="7">
    <source>
        <dbReference type="ARBA" id="ARBA00022989"/>
    </source>
</evidence>
<dbReference type="GO" id="GO:0016887">
    <property type="term" value="F:ATP hydrolysis activity"/>
    <property type="evidence" value="ECO:0007669"/>
    <property type="project" value="InterPro"/>
</dbReference>
<evidence type="ECO:0000256" key="8">
    <source>
        <dbReference type="ARBA" id="ARBA00023136"/>
    </source>
</evidence>
<reference evidence="13 14" key="1">
    <citation type="submission" date="2021-02" db="EMBL/GenBank/DDBJ databases">
        <title>Genome assembly of Pseudopithomyces chartarum.</title>
        <authorList>
            <person name="Jauregui R."/>
            <person name="Singh J."/>
            <person name="Voisey C."/>
        </authorList>
    </citation>
    <scope>NUCLEOTIDE SEQUENCE [LARGE SCALE GENOMIC DNA]</scope>
    <source>
        <strain evidence="13 14">AGR01</strain>
    </source>
</reference>
<dbReference type="CDD" id="cd03233">
    <property type="entry name" value="ABCG_PDR_domain1"/>
    <property type="match status" value="1"/>
</dbReference>
<dbReference type="SMART" id="SM00382">
    <property type="entry name" value="AAA"/>
    <property type="match status" value="2"/>
</dbReference>
<dbReference type="GO" id="GO:0140359">
    <property type="term" value="F:ABC-type transporter activity"/>
    <property type="evidence" value="ECO:0007669"/>
    <property type="project" value="InterPro"/>
</dbReference>
<dbReference type="Pfam" id="PF06422">
    <property type="entry name" value="PDR_CDR"/>
    <property type="match status" value="2"/>
</dbReference>
<keyword evidence="8 11" id="KW-0472">Membrane</keyword>
<feature type="compositionally biased region" description="Basic and acidic residues" evidence="10">
    <location>
        <begin position="488"/>
        <end position="497"/>
    </location>
</feature>
<evidence type="ECO:0000313" key="14">
    <source>
        <dbReference type="Proteomes" id="UP001280581"/>
    </source>
</evidence>
<sequence>MPSKGVLCSSYITVQGVSIEFSVPKKSVTKSSLQTYSTDHLEVESSNLPHFKFTGRFQFTIRRDGREINSQWVDINSLTGKLDDGTMKNMDQTPSIFIEDLIICYGFYDAGPGLASLPKQHLCYVTVTRNLENWMRDVLPQNQDISDKKFNRVVLPAAHDIGMNSMEIPLALLQHAGTGVIKEVLGRNLPHVFDIINKVGDGAVNRIAPDIIRALAITQKDSLDTILKIGARYFEFRPAKCHRQLQKVSGLEDKLYFQHGAIPGMGYKDFLKSIAEFLTQHREEIVVVQNRWDGVPGECPRPSNEDLQKELKDVLQGKDLQVGNQDDMMRKTIRELRNEEKRLIVLQNVRQVSNYDDSANATLNGDSIVNKLNEMAKSPPKGHPITLLQCQATATNIRDVIIASVVDSDSGQLIIMDRPTPHIDELPGGWIDTPADPSRIQSYIGSQTNENAPQNPVTSAQSEPSSSSLSTAVPSSGNEETIANTGPKDFEKPRRESVASSLSSASVSSSEEEDGFVAVKAPERPRLQSRGSAPMTEDDLLRSLSKRRTSTLGRSATEGTASGSDDEQEEINRLMSRMFGHTRQEASEEEKTRHRGVVFKNLTVKGMGVGAALQPSVGDIFLGLPRLLKNLVTKGPRKAAGKPPVRTIIDDFSGCVKPGEMLLVLGRPGAGCSTFLKILGNQRFGYEEISGEVTYGGTDAEEMRKKYRSEVLYNPEDDLHYATLKVKDTLRFALKTKTPGKASRKEGESRKDYVNEFLRVVSKLFWIEHTMDTKVGNEMIRGVSGGEKKRVSIAEAMITKASVQSWDNSTRGLDASTALEYASSLRSLTNMADISTAVALYQAGESLYELFDKVLLIHEGQCCYFGPADNAVKYFKRLGFLQPDRWTSADFITSVTDENERHVKEGWEDRIPRSGAQFAKMFADSKQHQNNLAEIEEFERETKRATEERDAAMSKATKKKNFTLPFHKQVIACTSRQAKVMLGDPQSLFGKWGGVLFQALIIGSLFYDLPKTAAGVFPRGGVLFYMLLLNALLALAELTAAFESRPVLLKHKSFSFYRPAAYAIAQTLIDVPQVLVQVFIFDVVVYFMSNLQRTASQFFISLLFLWIITMTMYSFFRAIGSLVGSLDVATRITGVAIQALVVYTGYLIPPSKMHPWFSWIRWVNPVQYGFESLLANEYYNLEVQCVPPYIVPDVPGAESQYQSCAIQGSTPGSLTVNGAEYISVAYQYSRSHLWRNFGFIAAFLIFFVALTAIGMELQKPNKGGGAVTIYKRGQVPKTVEKAMEVKAQPGDVENGKAEAVPGDAEKGESNEVEGVAKNETIFTWQNVTYTIPYEKGERKLLDDVQGYVKPGKLTALMGASGAGKTTLLNTLAQRINFGVVQGDFMVDGRPLPLSFQRSTGFAEQMDVHESTATVREALRFSAKLRQPKEVPLQEKYDYVEKILDLLEMQDIAGAAIGVPGSGLNQEQRKRVTIGVELASKPELLMFLDEPTSGLDSGAAFNIVRFLRKLADAGQAILCTIHQPSSVLFEHFDQLLLLKSGGRTVYFGELGHDSRTLIDYLERNGAKKCPPKENPAEYMLEAIGAGDPNYKGKDWGDVWASSTENEKLSQEIQEIMSNRREAANDETRDDRQYAMPLTSQLTTVIHRSFVQMWRDPPYVIGLTMLHIITGLFNGFTFWHLGNSQIDMQSRLFSTFITLTISPPLIQQLQPRFIRLRGIYSSREGSAKIYSWPAFVWGAILSELPYRVIAGTIYWCCWYWTTWFPRDTYTSASVWLFIMVFEVYYLGFGQAIAAFAPNELLASLLVPLFFTFIAGFCGVVVPYVALPTFWQSWMYWLTPFHYLLEGFLALLVRGQPIECDTNELAIFPPPPGQSCESYAGGFAEQTGGYVRTQPSGDCGFCQYATGDAFAASFNVFEKNIWRNFGIMWIFIFFNFTVVFLCTWLYLGGGRKIKSFFSPKDRKNKREMKRRQKGDSA</sequence>
<dbReference type="InterPro" id="IPR017871">
    <property type="entry name" value="ABC_transporter-like_CS"/>
</dbReference>
<dbReference type="GO" id="GO:0006629">
    <property type="term" value="P:lipid metabolic process"/>
    <property type="evidence" value="ECO:0007669"/>
    <property type="project" value="InterPro"/>
</dbReference>
<dbReference type="InterPro" id="IPR034001">
    <property type="entry name" value="ABCG_PDR_1"/>
</dbReference>
<feature type="transmembrane region" description="Helical" evidence="11">
    <location>
        <begin position="1022"/>
        <end position="1042"/>
    </location>
</feature>
<protein>
    <recommendedName>
        <fullName evidence="12">ABC transporter domain-containing protein</fullName>
    </recommendedName>
</protein>
<dbReference type="PANTHER" id="PTHR19241">
    <property type="entry name" value="ATP-BINDING CASSETTE TRANSPORTER"/>
    <property type="match status" value="1"/>
</dbReference>
<dbReference type="GO" id="GO:0005524">
    <property type="term" value="F:ATP binding"/>
    <property type="evidence" value="ECO:0007669"/>
    <property type="project" value="UniProtKB-KW"/>
</dbReference>
<evidence type="ECO:0000256" key="5">
    <source>
        <dbReference type="ARBA" id="ARBA00022741"/>
    </source>
</evidence>
<dbReference type="SUPFAM" id="SSF52540">
    <property type="entry name" value="P-loop containing nucleoside triphosphate hydrolases"/>
    <property type="match status" value="2"/>
</dbReference>
<keyword evidence="5" id="KW-0547">Nucleotide-binding</keyword>
<comment type="caution">
    <text evidence="13">The sequence shown here is derived from an EMBL/GenBank/DDBJ whole genome shotgun (WGS) entry which is preliminary data.</text>
</comment>
<dbReference type="Pfam" id="PF14510">
    <property type="entry name" value="ABC_trans_N"/>
    <property type="match status" value="1"/>
</dbReference>
<evidence type="ECO:0000259" key="12">
    <source>
        <dbReference type="PROSITE" id="PS50893"/>
    </source>
</evidence>
<keyword evidence="7 11" id="KW-1133">Transmembrane helix</keyword>
<dbReference type="SUPFAM" id="SSF51695">
    <property type="entry name" value="PLC-like phosphodiesterases"/>
    <property type="match status" value="1"/>
</dbReference>
<keyword evidence="9" id="KW-0175">Coiled coil</keyword>
<feature type="transmembrane region" description="Helical" evidence="11">
    <location>
        <begin position="1237"/>
        <end position="1255"/>
    </location>
</feature>
<dbReference type="Pfam" id="PF01061">
    <property type="entry name" value="ABC2_membrane"/>
    <property type="match status" value="2"/>
</dbReference>